<feature type="compositionally biased region" description="Acidic residues" evidence="1">
    <location>
        <begin position="51"/>
        <end position="62"/>
    </location>
</feature>
<protein>
    <submittedName>
        <fullName evidence="4">Kinesin motor domain-containing protein</fullName>
    </submittedName>
</protein>
<evidence type="ECO:0000313" key="2">
    <source>
        <dbReference type="EMBL" id="VDK23824.1"/>
    </source>
</evidence>
<organism evidence="4">
    <name type="scientific">Anisakis simplex</name>
    <name type="common">Herring worm</name>
    <dbReference type="NCBI Taxonomy" id="6269"/>
    <lineage>
        <taxon>Eukaryota</taxon>
        <taxon>Metazoa</taxon>
        <taxon>Ecdysozoa</taxon>
        <taxon>Nematoda</taxon>
        <taxon>Chromadorea</taxon>
        <taxon>Rhabditida</taxon>
        <taxon>Spirurina</taxon>
        <taxon>Ascaridomorpha</taxon>
        <taxon>Ascaridoidea</taxon>
        <taxon>Anisakidae</taxon>
        <taxon>Anisakis</taxon>
        <taxon>Anisakis simplex complex</taxon>
    </lineage>
</organism>
<sequence>PNDHGDGVSDASNAKKRRLGDSQNISGTTPKRDALRNEIGSETVLRQTDGYNDDDGYEETVVVDELGSMGSDDRQLDDEDFEPGGSMTRSRFIETRQKQGYSGGSGAGVSGMSARSTLRSRISVGSILPPPTISMENAVPATAPLLTTDRTKIRHNKRNKTEDRDGKEVAERVVVGRRYDRIPSVSTPSTTAVSTMSSSLSSHQQPRILDRRSG</sequence>
<dbReference type="Proteomes" id="UP000267096">
    <property type="component" value="Unassembled WGS sequence"/>
</dbReference>
<dbReference type="EMBL" id="UYRR01007687">
    <property type="protein sequence ID" value="VDK23824.1"/>
    <property type="molecule type" value="Genomic_DNA"/>
</dbReference>
<name>A0A0M3JAJ4_ANISI</name>
<feature type="region of interest" description="Disordered" evidence="1">
    <location>
        <begin position="1"/>
        <end position="168"/>
    </location>
</feature>
<proteinExistence type="predicted"/>
<feature type="compositionally biased region" description="Basic and acidic residues" evidence="1">
    <location>
        <begin position="159"/>
        <end position="168"/>
    </location>
</feature>
<evidence type="ECO:0000313" key="3">
    <source>
        <dbReference type="Proteomes" id="UP000267096"/>
    </source>
</evidence>
<evidence type="ECO:0000256" key="1">
    <source>
        <dbReference type="SAM" id="MobiDB-lite"/>
    </source>
</evidence>
<reference evidence="2 3" key="2">
    <citation type="submission" date="2018-11" db="EMBL/GenBank/DDBJ databases">
        <authorList>
            <consortium name="Pathogen Informatics"/>
        </authorList>
    </citation>
    <scope>NUCLEOTIDE SEQUENCE [LARGE SCALE GENOMIC DNA]</scope>
</reference>
<accession>A0A0M3JAJ4</accession>
<reference evidence="4" key="1">
    <citation type="submission" date="2017-02" db="UniProtKB">
        <authorList>
            <consortium name="WormBaseParasite"/>
        </authorList>
    </citation>
    <scope>IDENTIFICATION</scope>
</reference>
<dbReference type="AlphaFoldDB" id="A0A0M3JAJ4"/>
<feature type="region of interest" description="Disordered" evidence="1">
    <location>
        <begin position="180"/>
        <end position="214"/>
    </location>
</feature>
<evidence type="ECO:0000313" key="4">
    <source>
        <dbReference type="WBParaSite" id="ASIM_0000461501-mRNA-1"/>
    </source>
</evidence>
<keyword evidence="3" id="KW-1185">Reference proteome</keyword>
<feature type="compositionally biased region" description="Low complexity" evidence="1">
    <location>
        <begin position="184"/>
        <end position="202"/>
    </location>
</feature>
<dbReference type="WBParaSite" id="ASIM_0000461501-mRNA-1">
    <property type="protein sequence ID" value="ASIM_0000461501-mRNA-1"/>
    <property type="gene ID" value="ASIM_0000461501"/>
</dbReference>
<gene>
    <name evidence="2" type="ORF">ASIM_LOCUS4429</name>
</gene>